<dbReference type="InterPro" id="IPR029060">
    <property type="entry name" value="PIN-like_dom_sf"/>
</dbReference>
<feature type="transmembrane region" description="Helical" evidence="2">
    <location>
        <begin position="415"/>
        <end position="435"/>
    </location>
</feature>
<dbReference type="OrthoDB" id="6354174at2759"/>
<evidence type="ECO:0000313" key="3">
    <source>
        <dbReference type="EMBL" id="CAD7285224.1"/>
    </source>
</evidence>
<keyword evidence="2" id="KW-1133">Transmembrane helix</keyword>
<dbReference type="GO" id="GO:0005634">
    <property type="term" value="C:nucleus"/>
    <property type="evidence" value="ECO:0007669"/>
    <property type="project" value="TreeGrafter"/>
</dbReference>
<evidence type="ECO:0000313" key="4">
    <source>
        <dbReference type="Proteomes" id="UP000678499"/>
    </source>
</evidence>
<feature type="non-terminal residue" evidence="3">
    <location>
        <position position="444"/>
    </location>
</feature>
<dbReference type="InterPro" id="IPR026784">
    <property type="entry name" value="Coact_PPARg"/>
</dbReference>
<dbReference type="EMBL" id="CAJPEX010012639">
    <property type="protein sequence ID" value="CAG0925376.1"/>
    <property type="molecule type" value="Genomic_DNA"/>
</dbReference>
<keyword evidence="2" id="KW-0812">Transmembrane</keyword>
<feature type="non-terminal residue" evidence="3">
    <location>
        <position position="1"/>
    </location>
</feature>
<dbReference type="Proteomes" id="UP000678499">
    <property type="component" value="Unassembled WGS sequence"/>
</dbReference>
<evidence type="ECO:0000256" key="1">
    <source>
        <dbReference type="ARBA" id="ARBA00009495"/>
    </source>
</evidence>
<evidence type="ECO:0000256" key="2">
    <source>
        <dbReference type="SAM" id="Phobius"/>
    </source>
</evidence>
<dbReference type="PANTHER" id="PTHR15976">
    <property type="entry name" value="CONSTITUTIVE COACTIVATOR OF PEROXISOME PROLIFERATOR-ACTIVATED RECEPTOR GAMMA"/>
    <property type="match status" value="1"/>
</dbReference>
<dbReference type="PANTHER" id="PTHR15976:SF17">
    <property type="entry name" value="CONSTITUTIVE COACTIVATOR OF PEROXISOME PROLIFERATOR-ACTIVATED RECEPTOR GAMMA"/>
    <property type="match status" value="1"/>
</dbReference>
<protein>
    <recommendedName>
        <fullName evidence="5">Asteroid domain-containing protein</fullName>
    </recommendedName>
</protein>
<reference evidence="3" key="1">
    <citation type="submission" date="2020-11" db="EMBL/GenBank/DDBJ databases">
        <authorList>
            <person name="Tran Van P."/>
        </authorList>
    </citation>
    <scope>NUCLEOTIDE SEQUENCE</scope>
</reference>
<proteinExistence type="inferred from homology"/>
<organism evidence="3">
    <name type="scientific">Notodromas monacha</name>
    <dbReference type="NCBI Taxonomy" id="399045"/>
    <lineage>
        <taxon>Eukaryota</taxon>
        <taxon>Metazoa</taxon>
        <taxon>Ecdysozoa</taxon>
        <taxon>Arthropoda</taxon>
        <taxon>Crustacea</taxon>
        <taxon>Oligostraca</taxon>
        <taxon>Ostracoda</taxon>
        <taxon>Podocopa</taxon>
        <taxon>Podocopida</taxon>
        <taxon>Cypridocopina</taxon>
        <taxon>Cypridoidea</taxon>
        <taxon>Cyprididae</taxon>
        <taxon>Notodromas</taxon>
    </lineage>
</organism>
<name>A0A7R9C394_9CRUS</name>
<dbReference type="AlphaFoldDB" id="A0A7R9C394"/>
<keyword evidence="2" id="KW-0472">Membrane</keyword>
<sequence length="444" mass="50535">AWSPEQPKIVPAPGSAPAKIALLQVPDVKRPLWVQRRVQNAKDVEDIFRSVKKMHAKPTDSKIFQLPTSMGMLTRFILKYECKMETYTSIVECDMEVAEYAARNNCLGILAQDSDYIVFDSAPYYLSSQNLNVDTLETVNYDRDAFAWALGLKVDQLPLLASLLGNDVIHSHDLLLFHRKICKDSKFVGRPRIEDIVPKVIHFMKPFEGSAYSLSQSVLNSISKNVFGDTSRANLFQQSIYSYALFQAPPPPILVDEAASMSLKHPTEDLLEAVEKEHRNCALIPYMHSVLAPPRTWESSSALEDYASEQPSSALIYRPLRQRIYSIVLAGVAEREAEQGREARLQVIEWCVYKGNKLEKPDVVDVVPMPEGTKPAEVLWLDERPEVKEWRWETFCTCISAKVTPERWRKVEPKYLMLVAVLHFLTKVGAIFFFAQKKSRRITA</sequence>
<dbReference type="EMBL" id="OA894676">
    <property type="protein sequence ID" value="CAD7285224.1"/>
    <property type="molecule type" value="Genomic_DNA"/>
</dbReference>
<dbReference type="SUPFAM" id="SSF88723">
    <property type="entry name" value="PIN domain-like"/>
    <property type="match status" value="1"/>
</dbReference>
<comment type="similarity">
    <text evidence="1">Belongs to the constitutive coactivator of PPAR-gamma family.</text>
</comment>
<accession>A0A7R9C394</accession>
<gene>
    <name evidence="3" type="ORF">NMOB1V02_LOCUS12826</name>
</gene>
<keyword evidence="4" id="KW-1185">Reference proteome</keyword>
<evidence type="ECO:0008006" key="5">
    <source>
        <dbReference type="Google" id="ProtNLM"/>
    </source>
</evidence>